<gene>
    <name evidence="1" type="ORF">RhiirA1_474363</name>
</gene>
<comment type="caution">
    <text evidence="1">The sequence shown here is derived from an EMBL/GenBank/DDBJ whole genome shotgun (WGS) entry which is preliminary data.</text>
</comment>
<evidence type="ECO:0008006" key="3">
    <source>
        <dbReference type="Google" id="ProtNLM"/>
    </source>
</evidence>
<dbReference type="AlphaFoldDB" id="A0A2N0QYQ5"/>
<reference evidence="1 2" key="1">
    <citation type="submission" date="2017-10" db="EMBL/GenBank/DDBJ databases">
        <title>Extensive intraspecific genome diversity in a model arbuscular mycorrhizal fungus.</title>
        <authorList>
            <person name="Chen E.C.H."/>
            <person name="Morin E."/>
            <person name="Baudet D."/>
            <person name="Noel J."/>
            <person name="Ndikumana S."/>
            <person name="Charron P."/>
            <person name="St-Onge C."/>
            <person name="Giorgi J."/>
            <person name="Grigoriev I.V."/>
            <person name="Roux C."/>
            <person name="Martin F.M."/>
            <person name="Corradi N."/>
        </authorList>
    </citation>
    <scope>NUCLEOTIDE SEQUENCE [LARGE SCALE GENOMIC DNA]</scope>
    <source>
        <strain evidence="1 2">A1</strain>
    </source>
</reference>
<organism evidence="1 2">
    <name type="scientific">Rhizophagus irregularis</name>
    <dbReference type="NCBI Taxonomy" id="588596"/>
    <lineage>
        <taxon>Eukaryota</taxon>
        <taxon>Fungi</taxon>
        <taxon>Fungi incertae sedis</taxon>
        <taxon>Mucoromycota</taxon>
        <taxon>Glomeromycotina</taxon>
        <taxon>Glomeromycetes</taxon>
        <taxon>Glomerales</taxon>
        <taxon>Glomeraceae</taxon>
        <taxon>Rhizophagus</taxon>
    </lineage>
</organism>
<dbReference type="EMBL" id="LLXH01002236">
    <property type="protein sequence ID" value="PKC56196.1"/>
    <property type="molecule type" value="Genomic_DNA"/>
</dbReference>
<name>A0A2N0QYQ5_9GLOM</name>
<dbReference type="Proteomes" id="UP000232688">
    <property type="component" value="Unassembled WGS sequence"/>
</dbReference>
<accession>A0A2N0QYQ5</accession>
<dbReference type="VEuPathDB" id="FungiDB:RhiirFUN_023844"/>
<reference evidence="1 2" key="2">
    <citation type="submission" date="2017-10" db="EMBL/GenBank/DDBJ databases">
        <title>Genome analyses suggest a sexual origin of heterokaryosis in a supposedly ancient asexual fungus.</title>
        <authorList>
            <person name="Corradi N."/>
            <person name="Sedzielewska K."/>
            <person name="Noel J."/>
            <person name="Charron P."/>
            <person name="Farinelli L."/>
            <person name="Marton T."/>
            <person name="Kruger M."/>
            <person name="Pelin A."/>
            <person name="Brachmann A."/>
            <person name="Corradi N."/>
        </authorList>
    </citation>
    <scope>NUCLEOTIDE SEQUENCE [LARGE SCALE GENOMIC DNA]</scope>
    <source>
        <strain evidence="1 2">A1</strain>
    </source>
</reference>
<evidence type="ECO:0000313" key="1">
    <source>
        <dbReference type="EMBL" id="PKC56196.1"/>
    </source>
</evidence>
<dbReference type="VEuPathDB" id="FungiDB:FUN_005663"/>
<evidence type="ECO:0000313" key="2">
    <source>
        <dbReference type="Proteomes" id="UP000232688"/>
    </source>
</evidence>
<protein>
    <recommendedName>
        <fullName evidence="3">SAM domain-containing protein</fullName>
    </recommendedName>
</protein>
<dbReference type="VEuPathDB" id="FungiDB:RhiirA1_474363"/>
<sequence length="424" mass="48562">MILKEYLIGICLGCKKCLYCGDELSIRKRMCSCDKTIKPNNVTRFNYSLDLTTKFNFTLCSSCHSYFQRQRKSIITKDTSNSLENNKTNDDCIILDESDDNTKHEFEVDEKSETEQITISFNLVIKPSAGPSLPSKWLEIETLSLDDILADIHHYVRKLTGNKEIMHSDYSVSFKPEKSGGFGAQLEDIQDYKKFLSDYKKLVDKKKNMSIIVSLKKKRQKRKEISDSEESESENIKLNKKKSAVPKLENFSTILQLEGHIICELREKYKCNQHDALCFIGDERHIKLTAMHLQCRAKEIVIISTKGNFKPPTPTETLSSSNMTPIFFTMTPQMISLAQNSNMVNTSNTPLFSPKLAVPSLNEFFTKLGANGNTEELVDFKNIFENERITVDQINDLTNAEFDQLGVNKIGWRKTFRAAAKRYK</sequence>
<proteinExistence type="predicted"/>